<organism evidence="1 2">
    <name type="scientific">Cuscuta europaea</name>
    <name type="common">European dodder</name>
    <dbReference type="NCBI Taxonomy" id="41803"/>
    <lineage>
        <taxon>Eukaryota</taxon>
        <taxon>Viridiplantae</taxon>
        <taxon>Streptophyta</taxon>
        <taxon>Embryophyta</taxon>
        <taxon>Tracheophyta</taxon>
        <taxon>Spermatophyta</taxon>
        <taxon>Magnoliopsida</taxon>
        <taxon>eudicotyledons</taxon>
        <taxon>Gunneridae</taxon>
        <taxon>Pentapetalae</taxon>
        <taxon>asterids</taxon>
        <taxon>lamiids</taxon>
        <taxon>Solanales</taxon>
        <taxon>Convolvulaceae</taxon>
        <taxon>Cuscuteae</taxon>
        <taxon>Cuscuta</taxon>
        <taxon>Cuscuta subgen. Cuscuta</taxon>
    </lineage>
</organism>
<evidence type="ECO:0000313" key="2">
    <source>
        <dbReference type="Proteomes" id="UP001152484"/>
    </source>
</evidence>
<proteinExistence type="predicted"/>
<reference evidence="1" key="1">
    <citation type="submission" date="2022-07" db="EMBL/GenBank/DDBJ databases">
        <authorList>
            <person name="Macas J."/>
            <person name="Novak P."/>
            <person name="Neumann P."/>
        </authorList>
    </citation>
    <scope>NUCLEOTIDE SEQUENCE</scope>
</reference>
<evidence type="ECO:0000313" key="1">
    <source>
        <dbReference type="EMBL" id="CAH9074436.1"/>
    </source>
</evidence>
<dbReference type="Proteomes" id="UP001152484">
    <property type="component" value="Unassembled WGS sequence"/>
</dbReference>
<comment type="caution">
    <text evidence="1">The sequence shown here is derived from an EMBL/GenBank/DDBJ whole genome shotgun (WGS) entry which is preliminary data.</text>
</comment>
<protein>
    <submittedName>
        <fullName evidence="1">Uncharacterized protein</fullName>
    </submittedName>
</protein>
<dbReference type="AlphaFoldDB" id="A0A9P1E2R9"/>
<sequence length="147" mass="16399">MVVPEGRRCRGGLCFAGKKSSEKFSAAIVTSVKAFIRGDPLPFSPGELEGMASTINMTTRVVRRLCNSSLRYWVLEYLRRQSKDVKFCAVILKFIKDRNASVLLLEVGIEANVWVSIGKQIGDELEVQVEEAHPRDDILSLKETLVA</sequence>
<dbReference type="EMBL" id="CAMAPE010000009">
    <property type="protein sequence ID" value="CAH9074436.1"/>
    <property type="molecule type" value="Genomic_DNA"/>
</dbReference>
<dbReference type="OrthoDB" id="2285229at2759"/>
<keyword evidence="2" id="KW-1185">Reference proteome</keyword>
<gene>
    <name evidence="1" type="ORF">CEURO_LOCUS5149</name>
</gene>
<accession>A0A9P1E2R9</accession>
<name>A0A9P1E2R9_CUSEU</name>